<keyword evidence="2" id="KW-1185">Reference proteome</keyword>
<dbReference type="RefSeq" id="WP_157708523.1">
    <property type="nucleotide sequence ID" value="NZ_CP034348.1"/>
</dbReference>
<evidence type="ECO:0000313" key="2">
    <source>
        <dbReference type="Proteomes" id="UP000428330"/>
    </source>
</evidence>
<dbReference type="KEGG" id="rom:EI983_16825"/>
<dbReference type="EMBL" id="CP034348">
    <property type="protein sequence ID" value="QGX99842.1"/>
    <property type="molecule type" value="Genomic_DNA"/>
</dbReference>
<organism evidence="1 2">
    <name type="scientific">Roseovarius faecimaris</name>
    <dbReference type="NCBI Taxonomy" id="2494550"/>
    <lineage>
        <taxon>Bacteria</taxon>
        <taxon>Pseudomonadati</taxon>
        <taxon>Pseudomonadota</taxon>
        <taxon>Alphaproteobacteria</taxon>
        <taxon>Rhodobacterales</taxon>
        <taxon>Roseobacteraceae</taxon>
        <taxon>Roseovarius</taxon>
    </lineage>
</organism>
<dbReference type="Proteomes" id="UP000428330">
    <property type="component" value="Chromosome"/>
</dbReference>
<accession>A0A6I6IUG3</accession>
<evidence type="ECO:0000313" key="1">
    <source>
        <dbReference type="EMBL" id="QGX99842.1"/>
    </source>
</evidence>
<gene>
    <name evidence="1" type="ORF">EI983_16825</name>
</gene>
<reference evidence="2" key="1">
    <citation type="submission" date="2018-12" db="EMBL/GenBank/DDBJ databases">
        <title>Complete genome sequence of Roseovarius sp. MME-070.</title>
        <authorList>
            <person name="Nam Y.-D."/>
            <person name="Kang J."/>
            <person name="Chung W.-H."/>
            <person name="Park Y.S."/>
        </authorList>
    </citation>
    <scope>NUCLEOTIDE SEQUENCE [LARGE SCALE GENOMIC DNA]</scope>
    <source>
        <strain evidence="2">MME-070</strain>
    </source>
</reference>
<sequence>MTRPDPLDSILASPAPVASVITSVSAFAAAPGGGAIAVLHRTDVASGDEVIELLRLDARAQRRAAVTLSDTPDDMETALVDLLTQDTDLHLIIGETMPPVAVSDKARPVAAALAALGLARYDQICRYEGGVMVRGRSPEGEPSLYLLPEGAAPVALSLDGLDLSEHRQIGTSAVIGGALFVSLCDPVAGFDVVRWDLGAPSEPAQTCISRGAQRFAVNAAVAGVLAHDKGLLVGTAALASPRQPAGFWGPELLLVKPDGSWDLVIGQPRFSPGGLLLPASGLTAGMGQVQNAALRAMGSDGVLTVIALQDYAGPPEDDRRAVAPELSHYNGAVRLFASFDLQDWTELPHDLPGDIGAVTRLHVTEETLFVGFEALGADAMPVAVVPLAD</sequence>
<name>A0A6I6IUG3_9RHOB</name>
<proteinExistence type="predicted"/>
<dbReference type="OrthoDB" id="7854263at2"/>
<protein>
    <submittedName>
        <fullName evidence="1">Uncharacterized protein</fullName>
    </submittedName>
</protein>
<dbReference type="AlphaFoldDB" id="A0A6I6IUG3"/>